<evidence type="ECO:0000313" key="1">
    <source>
        <dbReference type="EMBL" id="KAJ3531391.1"/>
    </source>
</evidence>
<comment type="caution">
    <text evidence="1">The sequence shown here is derived from an EMBL/GenBank/DDBJ whole genome shotgun (WGS) entry which is preliminary data.</text>
</comment>
<dbReference type="EMBL" id="JANRMS010001068">
    <property type="protein sequence ID" value="KAJ3531391.1"/>
    <property type="molecule type" value="Genomic_DNA"/>
</dbReference>
<gene>
    <name evidence="1" type="ORF">NM208_g8898</name>
</gene>
<name>A0ACC1S3K1_9HYPO</name>
<evidence type="ECO:0000313" key="2">
    <source>
        <dbReference type="Proteomes" id="UP001148629"/>
    </source>
</evidence>
<reference evidence="1" key="1">
    <citation type="submission" date="2022-08" db="EMBL/GenBank/DDBJ databases">
        <title>Genome Sequence of Fusarium decemcellulare.</title>
        <authorList>
            <person name="Buettner E."/>
        </authorList>
    </citation>
    <scope>NUCLEOTIDE SEQUENCE</scope>
    <source>
        <strain evidence="1">Babe19</strain>
    </source>
</reference>
<protein>
    <submittedName>
        <fullName evidence="1">Uncharacterized protein</fullName>
    </submittedName>
</protein>
<proteinExistence type="predicted"/>
<accession>A0ACC1S3K1</accession>
<sequence>MSDPSSSRVHVGTHGISAPQLAWKAPNLNTNKGLPRLPSDPWIRPLAVFLLVHHAASRARMILESSTDPTTNTSQASPLRGRPSRIARPNPSDGGILPPLDVNPQQDHDKAAEPLPSPTQQAPPRRRIVFADPFVFRYLEDDNNVTVVERRGTLRGYESYLVEQWACSRKSPTLVIVTYTGDEKHSVSVGVLSVPTDESLWPEKLRAYIKAIRDLHARPKETALGELMVTNLSSFPSALTVILIPEGDIRKYRSSFIINEDLKRLGCSGRSGLTLSDPAEATQTKFLQLYKTSDRVPVSQAVIELIKLCQVALYMFDKLGHEFIDGLLCDKTEMAINNWWIEVGAEHYNFEPTDGILGPTTVSALLGMFMGARNRLHWYGAPVSKDVFDLESTKRGIGHFQKSQKLARTRRLNRQTLLKLYTASAKAAASEGWGVQRAVKSTLTEVGGKRGELVMGIVSGKDKGGLADIETLDIDRFISLVYGERPKWLWHGKPRRSTAELPNHSPDMSSGVPWKEDDPTTNPKRVYSAPAESEAEARRAEESPGVYSAYPPGSATSIGEGAGDRDALRKNMFKSVAGKMSDARSGFGRIKDAVGGGLRGHNSRPSVSTRDEFGDMTHGGSTNALNSTMVSAPLPGVGRAFTWKNKPEEYLAAMRRGDGDVIPGLPQTSHFASTSTVDFKPASAPAFESQNREQEDLFDIGTDLRKGVLSKAPSAVGSLVDENDVLGPIPDAELKDEPSRRVLSRRHSVQLLDCGSGKVLNENRWPRRMSFSDAEEAVLAWDPIIDVTDATGDLASLEAFNDLAQFFSQNMDEIKRGIEPWVTEKLKAIELLDDRYAKDKDELHALYYQLNEACQRMRISSHELLAEERSHLTEGLKEVELLVARLDYEINALLQKVVDVEDGIVTFERQVEDMEQRAEDLKIQLETEGWLHWLFRTVTGIGTGPDITRSTP</sequence>
<keyword evidence="2" id="KW-1185">Reference proteome</keyword>
<organism evidence="1 2">
    <name type="scientific">Fusarium decemcellulare</name>
    <dbReference type="NCBI Taxonomy" id="57161"/>
    <lineage>
        <taxon>Eukaryota</taxon>
        <taxon>Fungi</taxon>
        <taxon>Dikarya</taxon>
        <taxon>Ascomycota</taxon>
        <taxon>Pezizomycotina</taxon>
        <taxon>Sordariomycetes</taxon>
        <taxon>Hypocreomycetidae</taxon>
        <taxon>Hypocreales</taxon>
        <taxon>Nectriaceae</taxon>
        <taxon>Fusarium</taxon>
        <taxon>Fusarium decemcellulare species complex</taxon>
    </lineage>
</organism>
<dbReference type="Proteomes" id="UP001148629">
    <property type="component" value="Unassembled WGS sequence"/>
</dbReference>